<name>A0AAV2GL68_9ROSI</name>
<proteinExistence type="predicted"/>
<gene>
    <name evidence="2" type="ORF">LTRI10_LOCUS50782</name>
</gene>
<feature type="signal peptide" evidence="1">
    <location>
        <begin position="1"/>
        <end position="25"/>
    </location>
</feature>
<feature type="chain" id="PRO_5043606798" description="Secreted peptide" evidence="1">
    <location>
        <begin position="26"/>
        <end position="86"/>
    </location>
</feature>
<sequence>MSHKLIDGLVTTMVVMLMLSPAANGRAAAGVVSSIENETPTPSPMPTAMIATTSSPLLVHPAVEYWCWQCCCVITIGMGDCCLDHD</sequence>
<evidence type="ECO:0000313" key="2">
    <source>
        <dbReference type="EMBL" id="CAL1411424.1"/>
    </source>
</evidence>
<protein>
    <recommendedName>
        <fullName evidence="4">Secreted peptide</fullName>
    </recommendedName>
</protein>
<keyword evidence="1" id="KW-0732">Signal</keyword>
<dbReference type="AlphaFoldDB" id="A0AAV2GL68"/>
<dbReference type="Proteomes" id="UP001497516">
    <property type="component" value="Chromosome 9"/>
</dbReference>
<accession>A0AAV2GL68</accession>
<evidence type="ECO:0008006" key="4">
    <source>
        <dbReference type="Google" id="ProtNLM"/>
    </source>
</evidence>
<dbReference type="EMBL" id="OZ034822">
    <property type="protein sequence ID" value="CAL1411424.1"/>
    <property type="molecule type" value="Genomic_DNA"/>
</dbReference>
<evidence type="ECO:0000313" key="3">
    <source>
        <dbReference type="Proteomes" id="UP001497516"/>
    </source>
</evidence>
<reference evidence="2 3" key="1">
    <citation type="submission" date="2024-04" db="EMBL/GenBank/DDBJ databases">
        <authorList>
            <person name="Fracassetti M."/>
        </authorList>
    </citation>
    <scope>NUCLEOTIDE SEQUENCE [LARGE SCALE GENOMIC DNA]</scope>
</reference>
<evidence type="ECO:0000256" key="1">
    <source>
        <dbReference type="SAM" id="SignalP"/>
    </source>
</evidence>
<organism evidence="2 3">
    <name type="scientific">Linum trigynum</name>
    <dbReference type="NCBI Taxonomy" id="586398"/>
    <lineage>
        <taxon>Eukaryota</taxon>
        <taxon>Viridiplantae</taxon>
        <taxon>Streptophyta</taxon>
        <taxon>Embryophyta</taxon>
        <taxon>Tracheophyta</taxon>
        <taxon>Spermatophyta</taxon>
        <taxon>Magnoliopsida</taxon>
        <taxon>eudicotyledons</taxon>
        <taxon>Gunneridae</taxon>
        <taxon>Pentapetalae</taxon>
        <taxon>rosids</taxon>
        <taxon>fabids</taxon>
        <taxon>Malpighiales</taxon>
        <taxon>Linaceae</taxon>
        <taxon>Linum</taxon>
    </lineage>
</organism>
<keyword evidence="3" id="KW-1185">Reference proteome</keyword>